<reference evidence="2 3" key="1">
    <citation type="submission" date="2019-11" db="EMBL/GenBank/DDBJ databases">
        <title>Characterisation of Fundicoccus ignavus gen. nov. sp. nov., a novel genus of the family Aerococcaceae isolated from bulk tank milk.</title>
        <authorList>
            <person name="Siebert A."/>
            <person name="Huptas C."/>
            <person name="Wenning M."/>
            <person name="Scherer S."/>
            <person name="Doll E.V."/>
        </authorList>
    </citation>
    <scope>NUCLEOTIDE SEQUENCE [LARGE SCALE GENOMIC DNA]</scope>
    <source>
        <strain evidence="2 3">DSM 109653</strain>
    </source>
</reference>
<dbReference type="InterPro" id="IPR001387">
    <property type="entry name" value="Cro/C1-type_HTH"/>
</dbReference>
<sequence length="291" mass="34131">MENLGKVIDQIRLNRNITIESLCDGIISHSTYSRFVNGKTTVASDSFIKLVSRLHMTLAMFLQDYQGFFKLKHDYAILNYAKNNRDIAIIEELITTYSDKKSTNKWKVFDERFLKVAKVLHYKLNNKRNRKNISSEIEKIFTSIKIFSDNDYIAFRLILDYLSIDEAEAIISPQLECLNIEKVMTQIESIYYVAGNMYLKALIEDRNDLASYYYSIVANQKLDQMDLSWKLKHNKYTNIHLYFTGDKLEATEELEKLREFYVDLNLELEAKELTRISHELGIQLKDKGNIL</sequence>
<dbReference type="PROSITE" id="PS50943">
    <property type="entry name" value="HTH_CROC1"/>
    <property type="match status" value="1"/>
</dbReference>
<dbReference type="InterPro" id="IPR010982">
    <property type="entry name" value="Lambda_DNA-bd_dom_sf"/>
</dbReference>
<evidence type="ECO:0000313" key="2">
    <source>
        <dbReference type="EMBL" id="MRI81314.1"/>
    </source>
</evidence>
<dbReference type="CDD" id="cd00093">
    <property type="entry name" value="HTH_XRE"/>
    <property type="match status" value="1"/>
</dbReference>
<protein>
    <recommendedName>
        <fullName evidence="1">HTH cro/C1-type domain-containing protein</fullName>
    </recommendedName>
</protein>
<name>A0A844BJY4_9LACT</name>
<comment type="caution">
    <text evidence="2">The sequence shown here is derived from an EMBL/GenBank/DDBJ whole genome shotgun (WGS) entry which is preliminary data.</text>
</comment>
<dbReference type="SMART" id="SM00530">
    <property type="entry name" value="HTH_XRE"/>
    <property type="match status" value="1"/>
</dbReference>
<accession>A0A844BJY4</accession>
<proteinExistence type="predicted"/>
<dbReference type="Gene3D" id="1.25.40.10">
    <property type="entry name" value="Tetratricopeptide repeat domain"/>
    <property type="match status" value="1"/>
</dbReference>
<feature type="domain" description="HTH cro/C1-type" evidence="1">
    <location>
        <begin position="8"/>
        <end position="61"/>
    </location>
</feature>
<dbReference type="AlphaFoldDB" id="A0A844BJY4"/>
<dbReference type="SUPFAM" id="SSF47413">
    <property type="entry name" value="lambda repressor-like DNA-binding domains"/>
    <property type="match status" value="1"/>
</dbReference>
<gene>
    <name evidence="2" type="ORF">GIY11_04715</name>
</gene>
<dbReference type="RefSeq" id="WP_153861714.1">
    <property type="nucleotide sequence ID" value="NZ_WJQR01000004.1"/>
</dbReference>
<evidence type="ECO:0000313" key="3">
    <source>
        <dbReference type="Proteomes" id="UP000469870"/>
    </source>
</evidence>
<dbReference type="InterPro" id="IPR053163">
    <property type="entry name" value="HTH-type_regulator_Rgg"/>
</dbReference>
<evidence type="ECO:0000259" key="1">
    <source>
        <dbReference type="PROSITE" id="PS50943"/>
    </source>
</evidence>
<dbReference type="InterPro" id="IPR011990">
    <property type="entry name" value="TPR-like_helical_dom_sf"/>
</dbReference>
<dbReference type="GO" id="GO:0003677">
    <property type="term" value="F:DNA binding"/>
    <property type="evidence" value="ECO:0007669"/>
    <property type="project" value="InterPro"/>
</dbReference>
<dbReference type="PANTHER" id="PTHR37038">
    <property type="entry name" value="TRANSCRIPTIONAL REGULATOR-RELATED"/>
    <property type="match status" value="1"/>
</dbReference>
<dbReference type="Proteomes" id="UP000469870">
    <property type="component" value="Unassembled WGS sequence"/>
</dbReference>
<dbReference type="EMBL" id="WJQR01000004">
    <property type="protein sequence ID" value="MRI81314.1"/>
    <property type="molecule type" value="Genomic_DNA"/>
</dbReference>
<organism evidence="2 3">
    <name type="scientific">Fundicoccus ignavus</name>
    <dbReference type="NCBI Taxonomy" id="2664442"/>
    <lineage>
        <taxon>Bacteria</taxon>
        <taxon>Bacillati</taxon>
        <taxon>Bacillota</taxon>
        <taxon>Bacilli</taxon>
        <taxon>Lactobacillales</taxon>
        <taxon>Aerococcaceae</taxon>
        <taxon>Fundicoccus</taxon>
    </lineage>
</organism>